<reference evidence="1" key="1">
    <citation type="submission" date="2020-06" db="EMBL/GenBank/DDBJ databases">
        <title>Draft genome of Bugula neritina, a colonial animal packing powerful symbionts and potential medicines.</title>
        <authorList>
            <person name="Rayko M."/>
        </authorList>
    </citation>
    <scope>NUCLEOTIDE SEQUENCE [LARGE SCALE GENOMIC DNA]</scope>
    <source>
        <strain evidence="1">Kwan_BN1</strain>
    </source>
</reference>
<name>A0A7J7KCQ5_BUGNE</name>
<organism evidence="1 2">
    <name type="scientific">Bugula neritina</name>
    <name type="common">Brown bryozoan</name>
    <name type="synonym">Sertularia neritina</name>
    <dbReference type="NCBI Taxonomy" id="10212"/>
    <lineage>
        <taxon>Eukaryota</taxon>
        <taxon>Metazoa</taxon>
        <taxon>Spiralia</taxon>
        <taxon>Lophotrochozoa</taxon>
        <taxon>Bryozoa</taxon>
        <taxon>Gymnolaemata</taxon>
        <taxon>Cheilostomatida</taxon>
        <taxon>Flustrina</taxon>
        <taxon>Buguloidea</taxon>
        <taxon>Bugulidae</taxon>
        <taxon>Bugula</taxon>
    </lineage>
</organism>
<proteinExistence type="predicted"/>
<evidence type="ECO:0000313" key="2">
    <source>
        <dbReference type="Proteomes" id="UP000593567"/>
    </source>
</evidence>
<dbReference type="Proteomes" id="UP000593567">
    <property type="component" value="Unassembled WGS sequence"/>
</dbReference>
<comment type="caution">
    <text evidence="1">The sequence shown here is derived from an EMBL/GenBank/DDBJ whole genome shotgun (WGS) entry which is preliminary data.</text>
</comment>
<accession>A0A7J7KCQ5</accession>
<dbReference type="OrthoDB" id="66881at2759"/>
<evidence type="ECO:0000313" key="1">
    <source>
        <dbReference type="EMBL" id="KAF6035985.1"/>
    </source>
</evidence>
<dbReference type="EMBL" id="VXIV02000798">
    <property type="protein sequence ID" value="KAF6035985.1"/>
    <property type="molecule type" value="Genomic_DNA"/>
</dbReference>
<dbReference type="InterPro" id="IPR036188">
    <property type="entry name" value="FAD/NAD-bd_sf"/>
</dbReference>
<gene>
    <name evidence="1" type="ORF">EB796_005700</name>
</gene>
<keyword evidence="2" id="KW-1185">Reference proteome</keyword>
<dbReference type="AlphaFoldDB" id="A0A7J7KCQ5"/>
<sequence>MLVTSCTSSLLHEFSFLSERCHPVIKEDHVTNIYRMMVDIAHPSLYYIGLYKLGSPFREFCVQADLAAALIAEKIPTPSREEMEKDYQDTCKKNVTYRGLKPKNFHTVSWNYYDTVCKQTGQQQPDSIMAKKLYNRFLGNFYKDFFQFKRGIYKRLDSENFEVVYEPEVFST</sequence>
<protein>
    <submittedName>
        <fullName evidence="1">Uncharacterized protein</fullName>
    </submittedName>
</protein>
<dbReference type="Gene3D" id="3.50.50.60">
    <property type="entry name" value="FAD/NAD(P)-binding domain"/>
    <property type="match status" value="1"/>
</dbReference>